<dbReference type="EMBL" id="JAAGAX010000003">
    <property type="protein sequence ID" value="KAF2320342.1"/>
    <property type="molecule type" value="Genomic_DNA"/>
</dbReference>
<evidence type="ECO:0000313" key="2">
    <source>
        <dbReference type="Proteomes" id="UP000467840"/>
    </source>
</evidence>
<name>A0A6A6N2D7_HEVBR</name>
<sequence length="172" mass="19593">MDSRCPTDSLQSLAIGPKMPHQRTIHLRNYVRNQGCSLYRLIGPNRSIQIHPNRKLGEEGSVELWIKLPIEFVNLVETAVKVIIFYICEIQLKQIFDELIREQGPKGVTERFVLVGILCVHVILAFRPTIEDAFRMLEGDIDIPTLPDRPKPLSHGAFRSSFCIDSLTASER</sequence>
<reference evidence="1 2" key="1">
    <citation type="journal article" date="2020" name="Mol. Plant">
        <title>The Chromosome-Based Rubber Tree Genome Provides New Insights into Spurge Genome Evolution and Rubber Biosynthesis.</title>
        <authorList>
            <person name="Liu J."/>
            <person name="Shi C."/>
            <person name="Shi C.C."/>
            <person name="Li W."/>
            <person name="Zhang Q.J."/>
            <person name="Zhang Y."/>
            <person name="Li K."/>
            <person name="Lu H.F."/>
            <person name="Shi C."/>
            <person name="Zhu S.T."/>
            <person name="Xiao Z.Y."/>
            <person name="Nan H."/>
            <person name="Yue Y."/>
            <person name="Zhu X.G."/>
            <person name="Wu Y."/>
            <person name="Hong X.N."/>
            <person name="Fan G.Y."/>
            <person name="Tong Y."/>
            <person name="Zhang D."/>
            <person name="Mao C.L."/>
            <person name="Liu Y.L."/>
            <person name="Hao S.J."/>
            <person name="Liu W.Q."/>
            <person name="Lv M.Q."/>
            <person name="Zhang H.B."/>
            <person name="Liu Y."/>
            <person name="Hu-Tang G.R."/>
            <person name="Wang J.P."/>
            <person name="Wang J.H."/>
            <person name="Sun Y.H."/>
            <person name="Ni S.B."/>
            <person name="Chen W.B."/>
            <person name="Zhang X.C."/>
            <person name="Jiao Y.N."/>
            <person name="Eichler E.E."/>
            <person name="Li G.H."/>
            <person name="Liu X."/>
            <person name="Gao L.Z."/>
        </authorList>
    </citation>
    <scope>NUCLEOTIDE SEQUENCE [LARGE SCALE GENOMIC DNA]</scope>
    <source>
        <strain evidence="2">cv. GT1</strain>
        <tissue evidence="1">Leaf</tissue>
    </source>
</reference>
<keyword evidence="2" id="KW-1185">Reference proteome</keyword>
<dbReference type="Proteomes" id="UP000467840">
    <property type="component" value="Chromosome 10"/>
</dbReference>
<evidence type="ECO:0000313" key="1">
    <source>
        <dbReference type="EMBL" id="KAF2320342.1"/>
    </source>
</evidence>
<dbReference type="AlphaFoldDB" id="A0A6A6N2D7"/>
<organism evidence="1 2">
    <name type="scientific">Hevea brasiliensis</name>
    <name type="common">Para rubber tree</name>
    <name type="synonym">Siphonia brasiliensis</name>
    <dbReference type="NCBI Taxonomy" id="3981"/>
    <lineage>
        <taxon>Eukaryota</taxon>
        <taxon>Viridiplantae</taxon>
        <taxon>Streptophyta</taxon>
        <taxon>Embryophyta</taxon>
        <taxon>Tracheophyta</taxon>
        <taxon>Spermatophyta</taxon>
        <taxon>Magnoliopsida</taxon>
        <taxon>eudicotyledons</taxon>
        <taxon>Gunneridae</taxon>
        <taxon>Pentapetalae</taxon>
        <taxon>rosids</taxon>
        <taxon>fabids</taxon>
        <taxon>Malpighiales</taxon>
        <taxon>Euphorbiaceae</taxon>
        <taxon>Crotonoideae</taxon>
        <taxon>Micrandreae</taxon>
        <taxon>Hevea</taxon>
    </lineage>
</organism>
<proteinExistence type="predicted"/>
<accession>A0A6A6N2D7</accession>
<gene>
    <name evidence="1" type="ORF">GH714_027206</name>
</gene>
<comment type="caution">
    <text evidence="1">The sequence shown here is derived from an EMBL/GenBank/DDBJ whole genome shotgun (WGS) entry which is preliminary data.</text>
</comment>
<protein>
    <submittedName>
        <fullName evidence="1">Uncharacterized protein</fullName>
    </submittedName>
</protein>